<keyword evidence="4" id="KW-0433">Leucine-rich repeat</keyword>
<dbReference type="InterPro" id="IPR046956">
    <property type="entry name" value="RLP23-like"/>
</dbReference>
<keyword evidence="5 12" id="KW-0812">Transmembrane</keyword>
<reference evidence="15 16" key="1">
    <citation type="journal article" date="2006" name="Science">
        <title>The genome of black cottonwood, Populus trichocarpa (Torr. &amp; Gray).</title>
        <authorList>
            <person name="Tuskan G.A."/>
            <person name="Difazio S."/>
            <person name="Jansson S."/>
            <person name="Bohlmann J."/>
            <person name="Grigoriev I."/>
            <person name="Hellsten U."/>
            <person name="Putnam N."/>
            <person name="Ralph S."/>
            <person name="Rombauts S."/>
            <person name="Salamov A."/>
            <person name="Schein J."/>
            <person name="Sterck L."/>
            <person name="Aerts A."/>
            <person name="Bhalerao R.R."/>
            <person name="Bhalerao R.P."/>
            <person name="Blaudez D."/>
            <person name="Boerjan W."/>
            <person name="Brun A."/>
            <person name="Brunner A."/>
            <person name="Busov V."/>
            <person name="Campbell M."/>
            <person name="Carlson J."/>
            <person name="Chalot M."/>
            <person name="Chapman J."/>
            <person name="Chen G.L."/>
            <person name="Cooper D."/>
            <person name="Coutinho P.M."/>
            <person name="Couturier J."/>
            <person name="Covert S."/>
            <person name="Cronk Q."/>
            <person name="Cunningham R."/>
            <person name="Davis J."/>
            <person name="Degroeve S."/>
            <person name="Dejardin A."/>
            <person name="Depamphilis C."/>
            <person name="Detter J."/>
            <person name="Dirks B."/>
            <person name="Dubchak I."/>
            <person name="Duplessis S."/>
            <person name="Ehlting J."/>
            <person name="Ellis B."/>
            <person name="Gendler K."/>
            <person name="Goodstein D."/>
            <person name="Gribskov M."/>
            <person name="Grimwood J."/>
            <person name="Groover A."/>
            <person name="Gunter L."/>
            <person name="Hamberger B."/>
            <person name="Heinze B."/>
            <person name="Helariutta Y."/>
            <person name="Henrissat B."/>
            <person name="Holligan D."/>
            <person name="Holt R."/>
            <person name="Huang W."/>
            <person name="Islam-Faridi N."/>
            <person name="Jones S."/>
            <person name="Jones-Rhoades M."/>
            <person name="Jorgensen R."/>
            <person name="Joshi C."/>
            <person name="Kangasjarvi J."/>
            <person name="Karlsson J."/>
            <person name="Kelleher C."/>
            <person name="Kirkpatrick R."/>
            <person name="Kirst M."/>
            <person name="Kohler A."/>
            <person name="Kalluri U."/>
            <person name="Larimer F."/>
            <person name="Leebens-Mack J."/>
            <person name="Leple J.C."/>
            <person name="Locascio P."/>
            <person name="Lou Y."/>
            <person name="Lucas S."/>
            <person name="Martin F."/>
            <person name="Montanini B."/>
            <person name="Napoli C."/>
            <person name="Nelson D.R."/>
            <person name="Nelson C."/>
            <person name="Nieminen K."/>
            <person name="Nilsson O."/>
            <person name="Pereda V."/>
            <person name="Peter G."/>
            <person name="Philippe R."/>
            <person name="Pilate G."/>
            <person name="Poliakov A."/>
            <person name="Razumovskaya J."/>
            <person name="Richardson P."/>
            <person name="Rinaldi C."/>
            <person name="Ritland K."/>
            <person name="Rouze P."/>
            <person name="Ryaboy D."/>
            <person name="Schmutz J."/>
            <person name="Schrader J."/>
            <person name="Segerman B."/>
            <person name="Shin H."/>
            <person name="Siddiqui A."/>
            <person name="Sterky F."/>
            <person name="Terry A."/>
            <person name="Tsai C.J."/>
            <person name="Uberbacher E."/>
            <person name="Unneberg P."/>
            <person name="Vahala J."/>
            <person name="Wall K."/>
            <person name="Wessler S."/>
            <person name="Yang G."/>
            <person name="Yin T."/>
            <person name="Douglas C."/>
            <person name="Marra M."/>
            <person name="Sandberg G."/>
            <person name="Van de Peer Y."/>
            <person name="Rokhsar D."/>
        </authorList>
    </citation>
    <scope>NUCLEOTIDE SEQUENCE [LARGE SCALE GENOMIC DNA]</scope>
    <source>
        <strain evidence="16">cv. Nisqually</strain>
    </source>
</reference>
<keyword evidence="6 13" id="KW-0732">Signal</keyword>
<accession>A0A3N7FUI4</accession>
<keyword evidence="8 12" id="KW-1133">Transmembrane helix</keyword>
<dbReference type="GO" id="GO:0005886">
    <property type="term" value="C:plasma membrane"/>
    <property type="evidence" value="ECO:0007669"/>
    <property type="project" value="UniProtKB-SubCell"/>
</dbReference>
<dbReference type="FunCoup" id="A0A3N7FUI4">
    <property type="interactions" value="196"/>
</dbReference>
<evidence type="ECO:0000313" key="15">
    <source>
        <dbReference type="EMBL" id="RQO98212.1"/>
    </source>
</evidence>
<comment type="subcellular location">
    <subcellularLocation>
        <location evidence="1">Cell membrane</location>
        <topology evidence="1">Single-pass type I membrane protein</topology>
    </subcellularLocation>
</comment>
<dbReference type="FunFam" id="3.80.10.10:FF:000095">
    <property type="entry name" value="LRR receptor-like serine/threonine-protein kinase GSO1"/>
    <property type="match status" value="1"/>
</dbReference>
<keyword evidence="7" id="KW-0677">Repeat</keyword>
<feature type="transmembrane region" description="Helical" evidence="12">
    <location>
        <begin position="1027"/>
        <end position="1047"/>
    </location>
</feature>
<feature type="signal peptide" evidence="13">
    <location>
        <begin position="1"/>
        <end position="26"/>
    </location>
</feature>
<dbReference type="PANTHER" id="PTHR48061:SF46">
    <property type="entry name" value="LEUCINE-RICH REPEAT-CONTAINING N-TERMINAL PLANT-TYPE DOMAIN-CONTAINING PROTEIN"/>
    <property type="match status" value="1"/>
</dbReference>
<evidence type="ECO:0000259" key="14">
    <source>
        <dbReference type="Pfam" id="PF08263"/>
    </source>
</evidence>
<evidence type="ECO:0000256" key="3">
    <source>
        <dbReference type="ARBA" id="ARBA00022475"/>
    </source>
</evidence>
<dbReference type="Pfam" id="PF08263">
    <property type="entry name" value="LRRNT_2"/>
    <property type="match status" value="1"/>
</dbReference>
<feature type="domain" description="Leucine-rich repeat-containing N-terminal plant-type" evidence="14">
    <location>
        <begin position="46"/>
        <end position="96"/>
    </location>
</feature>
<dbReference type="SMART" id="SM00365">
    <property type="entry name" value="LRR_SD22"/>
    <property type="match status" value="8"/>
</dbReference>
<dbReference type="OMA" id="EIPSHIC"/>
<proteinExistence type="inferred from homology"/>
<feature type="chain" id="PRO_5018092872" description="Leucine-rich repeat-containing N-terminal plant-type domain-containing protein" evidence="13">
    <location>
        <begin position="27"/>
        <end position="1082"/>
    </location>
</feature>
<keyword evidence="3" id="KW-1003">Cell membrane</keyword>
<dbReference type="FunFam" id="3.80.10.10:FF:000041">
    <property type="entry name" value="LRR receptor-like serine/threonine-protein kinase ERECTA"/>
    <property type="match status" value="1"/>
</dbReference>
<dbReference type="Pfam" id="PF13516">
    <property type="entry name" value="LRR_6"/>
    <property type="match status" value="1"/>
</dbReference>
<gene>
    <name evidence="15" type="ORF">POPTR_012G028500</name>
</gene>
<dbReference type="InterPro" id="IPR013210">
    <property type="entry name" value="LRR_N_plant-typ"/>
</dbReference>
<evidence type="ECO:0000256" key="4">
    <source>
        <dbReference type="ARBA" id="ARBA00022614"/>
    </source>
</evidence>
<evidence type="ECO:0000256" key="13">
    <source>
        <dbReference type="SAM" id="SignalP"/>
    </source>
</evidence>
<evidence type="ECO:0000256" key="2">
    <source>
        <dbReference type="ARBA" id="ARBA00009592"/>
    </source>
</evidence>
<evidence type="ECO:0000313" key="16">
    <source>
        <dbReference type="Proteomes" id="UP000006729"/>
    </source>
</evidence>
<keyword evidence="9 12" id="KW-0472">Membrane</keyword>
<evidence type="ECO:0000256" key="12">
    <source>
        <dbReference type="SAM" id="Phobius"/>
    </source>
</evidence>
<evidence type="ECO:0000256" key="10">
    <source>
        <dbReference type="ARBA" id="ARBA00023170"/>
    </source>
</evidence>
<dbReference type="SUPFAM" id="SSF52058">
    <property type="entry name" value="L domain-like"/>
    <property type="match status" value="3"/>
</dbReference>
<evidence type="ECO:0000256" key="9">
    <source>
        <dbReference type="ARBA" id="ARBA00023136"/>
    </source>
</evidence>
<dbReference type="Gramene" id="Potri.012G028500.2.v4.1">
    <property type="protein sequence ID" value="Potri.012G028500.2.v4.1"/>
    <property type="gene ID" value="Potri.012G028500.v4.1"/>
</dbReference>
<dbReference type="PRINTS" id="PR00019">
    <property type="entry name" value="LEURICHRPT"/>
</dbReference>
<dbReference type="STRING" id="3694.A0A3N7FUI4"/>
<name>A0A3N7FUI4_POPTR</name>
<protein>
    <recommendedName>
        <fullName evidence="14">Leucine-rich repeat-containing N-terminal plant-type domain-containing protein</fullName>
    </recommendedName>
</protein>
<dbReference type="InterPro" id="IPR003591">
    <property type="entry name" value="Leu-rich_rpt_typical-subtyp"/>
</dbReference>
<evidence type="ECO:0000256" key="8">
    <source>
        <dbReference type="ARBA" id="ARBA00022989"/>
    </source>
</evidence>
<dbReference type="Proteomes" id="UP000006729">
    <property type="component" value="Chromosome 12"/>
</dbReference>
<dbReference type="SMR" id="A0A3N7FUI4"/>
<dbReference type="AlphaFoldDB" id="A0A3N7FUI4"/>
<dbReference type="InterPro" id="IPR001611">
    <property type="entry name" value="Leu-rich_rpt"/>
</dbReference>
<evidence type="ECO:0000256" key="5">
    <source>
        <dbReference type="ARBA" id="ARBA00022692"/>
    </source>
</evidence>
<sequence>MGFSPLSLSQFLSSILLLFHFHSTISSPLSSNYSSSSSSHSCAHRQSLSLLQFKQSFSIQSSPFWFARNYQYDQYPKTESWKEGTDCCLWDGVTCDLNTGHVTALDLSCSMLYGTLLPNNSLFSLHHLQRLDLSFNDFNTSHISSRFGQFSNLTHLNLSGSDLAGQVPSEISHLSKMVSLDLSWNYDLVSVEPISFDKLVRNLTKLRELHLSWVNMSLVVPDSLMNLSSSLSSLKLDDCGLQGKLPSSMGKFKHLQYLDLGWNSLSGPIPYDFDELVSFDLSWNNYLNLEPISFDNLVRNLTKLRELDLSRVNMSLVVPDSLMNLSSSLSSLRLYSCGLQGKLPSLMGKFKHLQYLDLGGNNLTGPIPYGLEQLSELVSLHLSGNFYLSPEPISFDKIVQNLTKLRYLALGYVNMSLVAPNSLTNLSSSLSSLSLWDCRLQGKFPGNIFLLPNLERLYLSYNEGLTGSFPSSNLSNVLSRLGLSNTRISVYLENDLISNLKSLEYMSLSNSTIIRSDLSLLGNLTQLIFLDLSSNNLNGQIPLSFENLVQLRYLYLFSNKFMGQVPNFLGRLVNLSDLDLSNNQLVGPIHSQLNTLSNLESLILYGNLFNGTIPSFLFALPSLLYLDLHNNNFIGNISELQYDSLLYLDLSNNHLRGPIPSSIFKQENLTALILASNSELTGEISSSICKLRFLQVLDLSNNSFRGSTPQCLGNFSTMLLVLHLGMNNLQGTVPSTFSKDNGLEYLNFNGNELEGKIPRSIINCTMLEVFDLGNNKIEDAFPYFLETLPKLQILVLKSNKLQGFVKGPTAYNSFSKLRILDISYNNFSGPLPTGYFNSLEAMMASDQNMIYLNATNYTSYVYSIEMTWKGVEIEFRKIQSTIRILDLSNNNFTGEIPKVIGKLKALHQLNLSHNSLTGHIQSSLGNLTNLESLDLSSNLLTGRIPTQLGGLTFLAVLNLSHNQLEGRIPSGEQFNTFTATSFEGNLGLCGFQVLKECYGDEAPSLRPSSFDEGDDSTLFGDGFGRKAVTMGYGCGFVFGVATGYIVFRTKKPSWFFRMVEDIWNLKSKKTKKNVGRCGARRN</sequence>
<evidence type="ECO:0000256" key="11">
    <source>
        <dbReference type="ARBA" id="ARBA00023180"/>
    </source>
</evidence>
<dbReference type="SMART" id="SM00369">
    <property type="entry name" value="LRR_TYP"/>
    <property type="match status" value="14"/>
</dbReference>
<keyword evidence="11" id="KW-0325">Glycoprotein</keyword>
<keyword evidence="10" id="KW-0675">Receptor</keyword>
<dbReference type="InterPro" id="IPR032675">
    <property type="entry name" value="LRR_dom_sf"/>
</dbReference>
<dbReference type="FunFam" id="3.80.10.10:FF:000213">
    <property type="entry name" value="Tyrosine-sulfated glycopeptide receptor 1"/>
    <property type="match status" value="1"/>
</dbReference>
<organism evidence="15 16">
    <name type="scientific">Populus trichocarpa</name>
    <name type="common">Western balsam poplar</name>
    <name type="synonym">Populus balsamifera subsp. trichocarpa</name>
    <dbReference type="NCBI Taxonomy" id="3694"/>
    <lineage>
        <taxon>Eukaryota</taxon>
        <taxon>Viridiplantae</taxon>
        <taxon>Streptophyta</taxon>
        <taxon>Embryophyta</taxon>
        <taxon>Tracheophyta</taxon>
        <taxon>Spermatophyta</taxon>
        <taxon>Magnoliopsida</taxon>
        <taxon>eudicotyledons</taxon>
        <taxon>Gunneridae</taxon>
        <taxon>Pentapetalae</taxon>
        <taxon>rosids</taxon>
        <taxon>fabids</taxon>
        <taxon>Malpighiales</taxon>
        <taxon>Salicaceae</taxon>
        <taxon>Saliceae</taxon>
        <taxon>Populus</taxon>
    </lineage>
</organism>
<evidence type="ECO:0000256" key="7">
    <source>
        <dbReference type="ARBA" id="ARBA00022737"/>
    </source>
</evidence>
<evidence type="ECO:0000256" key="1">
    <source>
        <dbReference type="ARBA" id="ARBA00004251"/>
    </source>
</evidence>
<dbReference type="PANTHER" id="PTHR48061">
    <property type="entry name" value="LEUCINE-RICH REPEAT RECEPTOR PROTEIN KINASE EMS1-LIKE-RELATED"/>
    <property type="match status" value="1"/>
</dbReference>
<dbReference type="Pfam" id="PF13855">
    <property type="entry name" value="LRR_8"/>
    <property type="match status" value="1"/>
</dbReference>
<keyword evidence="16" id="KW-1185">Reference proteome</keyword>
<dbReference type="Gene3D" id="3.80.10.10">
    <property type="entry name" value="Ribonuclease Inhibitor"/>
    <property type="match status" value="7"/>
</dbReference>
<dbReference type="InParanoid" id="A0A3N7FUI4"/>
<dbReference type="Pfam" id="PF00560">
    <property type="entry name" value="LRR_1"/>
    <property type="match status" value="10"/>
</dbReference>
<comment type="similarity">
    <text evidence="2">Belongs to the RLP family.</text>
</comment>
<evidence type="ECO:0000256" key="6">
    <source>
        <dbReference type="ARBA" id="ARBA00022729"/>
    </source>
</evidence>
<dbReference type="EMBL" id="CM009301">
    <property type="protein sequence ID" value="RQO98212.1"/>
    <property type="molecule type" value="Genomic_DNA"/>
</dbReference>